<sequence>MKTPESDILENLNLDELKQALRDTMHEVREFNRIVKANSEMLTRQLRIEEDGPLQLSAENAKNIRNHAIAILETAQMLSARLDVPPVLSSAAIWSPIPTLKEIGREKALYRRTNHRLST</sequence>
<name>A0ABS9HZT7_9GAMM</name>
<dbReference type="Proteomes" id="UP001430796">
    <property type="component" value="Unassembled WGS sequence"/>
</dbReference>
<reference evidence="1 2" key="3">
    <citation type="submission" date="2022-01" db="EMBL/GenBank/DDBJ databases">
        <authorList>
            <person name="Zhou L.Y."/>
        </authorList>
    </citation>
    <scope>NUCLEOTIDE SEQUENCE [LARGE SCALE GENOMIC DNA]</scope>
    <source>
        <strain evidence="1 2">TLK-CK17</strain>
    </source>
</reference>
<proteinExistence type="predicted"/>
<reference evidence="2" key="1">
    <citation type="submission" date="2022-01" db="EMBL/GenBank/DDBJ databases">
        <title>Lysobacter chinensis sp. nov., a bacterium isolated from cow dung compost.</title>
        <authorList>
            <person name="Zhou L.Y."/>
        </authorList>
    </citation>
    <scope>NUCLEOTIDE SEQUENCE [LARGE SCALE GENOMIC DNA]</scope>
    <source>
        <strain evidence="2">TLK-CK17</strain>
    </source>
</reference>
<reference evidence="1 2" key="2">
    <citation type="submission" date="2022-01" db="EMBL/GenBank/DDBJ databases">
        <title>Lysobacter chinensis sp. nov., a bacterium isolated from cow dung compost.</title>
        <authorList>
            <person name="Liu Y."/>
        </authorList>
    </citation>
    <scope>NUCLEOTIDE SEQUENCE [LARGE SCALE GENOMIC DNA]</scope>
    <source>
        <strain evidence="1 2">TLK-CK17</strain>
    </source>
</reference>
<evidence type="ECO:0000313" key="2">
    <source>
        <dbReference type="Proteomes" id="UP001430796"/>
    </source>
</evidence>
<protein>
    <submittedName>
        <fullName evidence="1">Uncharacterized protein</fullName>
    </submittedName>
</protein>
<keyword evidence="2" id="KW-1185">Reference proteome</keyword>
<organism evidence="1 2">
    <name type="scientific">Marilutibacter chinensis</name>
    <dbReference type="NCBI Taxonomy" id="2912247"/>
    <lineage>
        <taxon>Bacteria</taxon>
        <taxon>Pseudomonadati</taxon>
        <taxon>Pseudomonadota</taxon>
        <taxon>Gammaproteobacteria</taxon>
        <taxon>Lysobacterales</taxon>
        <taxon>Lysobacteraceae</taxon>
        <taxon>Marilutibacter</taxon>
    </lineage>
</organism>
<dbReference type="EMBL" id="JAKJPO010000019">
    <property type="protein sequence ID" value="MCF7223700.1"/>
    <property type="molecule type" value="Genomic_DNA"/>
</dbReference>
<accession>A0ABS9HZT7</accession>
<dbReference type="RefSeq" id="WP_237056862.1">
    <property type="nucleotide sequence ID" value="NZ_JAKJPO010000019.1"/>
</dbReference>
<gene>
    <name evidence="1" type="ORF">L3V18_18215</name>
</gene>
<comment type="caution">
    <text evidence="1">The sequence shown here is derived from an EMBL/GenBank/DDBJ whole genome shotgun (WGS) entry which is preliminary data.</text>
</comment>
<evidence type="ECO:0000313" key="1">
    <source>
        <dbReference type="EMBL" id="MCF7223700.1"/>
    </source>
</evidence>